<feature type="transmembrane region" description="Helical" evidence="1">
    <location>
        <begin position="17"/>
        <end position="34"/>
    </location>
</feature>
<dbReference type="AlphaFoldDB" id="A0A1T4QPI0"/>
<reference evidence="3" key="1">
    <citation type="submission" date="2017-02" db="EMBL/GenBank/DDBJ databases">
        <authorList>
            <person name="Varghese N."/>
            <person name="Submissions S."/>
        </authorList>
    </citation>
    <scope>NUCLEOTIDE SEQUENCE [LARGE SCALE GENOMIC DNA]</scope>
    <source>
        <strain evidence="3">DSM 22224</strain>
    </source>
</reference>
<organism evidence="2 3">
    <name type="scientific">Chitinophaga eiseniae</name>
    <dbReference type="NCBI Taxonomy" id="634771"/>
    <lineage>
        <taxon>Bacteria</taxon>
        <taxon>Pseudomonadati</taxon>
        <taxon>Bacteroidota</taxon>
        <taxon>Chitinophagia</taxon>
        <taxon>Chitinophagales</taxon>
        <taxon>Chitinophagaceae</taxon>
        <taxon>Chitinophaga</taxon>
    </lineage>
</organism>
<protein>
    <submittedName>
        <fullName evidence="2">Transmembrane family 220, helix</fullName>
    </submittedName>
</protein>
<dbReference type="Proteomes" id="UP000190367">
    <property type="component" value="Unassembled WGS sequence"/>
</dbReference>
<evidence type="ECO:0000256" key="1">
    <source>
        <dbReference type="SAM" id="Phobius"/>
    </source>
</evidence>
<gene>
    <name evidence="2" type="ORF">SAMN04488128_102499</name>
</gene>
<keyword evidence="3" id="KW-1185">Reference proteome</keyword>
<dbReference type="EMBL" id="FUWZ01000002">
    <property type="protein sequence ID" value="SKA05595.1"/>
    <property type="molecule type" value="Genomic_DNA"/>
</dbReference>
<keyword evidence="1 2" id="KW-0812">Transmembrane</keyword>
<proteinExistence type="predicted"/>
<feature type="transmembrane region" description="Helical" evidence="1">
    <location>
        <begin position="40"/>
        <end position="57"/>
    </location>
</feature>
<name>A0A1T4QPI0_9BACT</name>
<dbReference type="Pfam" id="PF15071">
    <property type="entry name" value="TMEM220"/>
    <property type="match status" value="1"/>
</dbReference>
<dbReference type="STRING" id="634771.SAMN04488128_102499"/>
<evidence type="ECO:0000313" key="2">
    <source>
        <dbReference type="EMBL" id="SKA05595.1"/>
    </source>
</evidence>
<dbReference type="InterPro" id="IPR029377">
    <property type="entry name" value="TMEM220"/>
</dbReference>
<feature type="transmembrane region" description="Helical" evidence="1">
    <location>
        <begin position="116"/>
        <end position="133"/>
    </location>
</feature>
<evidence type="ECO:0000313" key="3">
    <source>
        <dbReference type="Proteomes" id="UP000190367"/>
    </source>
</evidence>
<feature type="transmembrane region" description="Helical" evidence="1">
    <location>
        <begin position="64"/>
        <end position="82"/>
    </location>
</feature>
<sequence length="144" mass="16904">MIFYVCLTSQLFRAMKVFNIIFCFLFIVFAGLQYNDPDPYVWMPIYLFSAVCCGMAARQRFYPRLYLTGIAVYFVYAIYLFFTKDGVADWVSQHQAENIAQTMKAEKPWIEDTREFFGLFICIVALGINYFYAKKKTSHEKAGY</sequence>
<keyword evidence="1" id="KW-0472">Membrane</keyword>
<keyword evidence="1" id="KW-1133">Transmembrane helix</keyword>
<dbReference type="PANTHER" id="PTHR34262">
    <property type="entry name" value="TRANSMEMBRANE PROTEIN 220"/>
    <property type="match status" value="1"/>
</dbReference>
<dbReference type="PANTHER" id="PTHR34262:SF1">
    <property type="entry name" value="TRANSMEMBRANE PROTEIN 220"/>
    <property type="match status" value="1"/>
</dbReference>
<accession>A0A1T4QPI0</accession>